<feature type="compositionally biased region" description="Basic and acidic residues" evidence="1">
    <location>
        <begin position="69"/>
        <end position="100"/>
    </location>
</feature>
<name>A0A7J6QCR7_PEROL</name>
<dbReference type="AlphaFoldDB" id="A0A7J6QCR7"/>
<evidence type="ECO:0000256" key="1">
    <source>
        <dbReference type="SAM" id="MobiDB-lite"/>
    </source>
</evidence>
<protein>
    <submittedName>
        <fullName evidence="2">Uncharacterized protein</fullName>
    </submittedName>
</protein>
<organism evidence="2 3">
    <name type="scientific">Perkinsus olseni</name>
    <name type="common">Perkinsus atlanticus</name>
    <dbReference type="NCBI Taxonomy" id="32597"/>
    <lineage>
        <taxon>Eukaryota</taxon>
        <taxon>Sar</taxon>
        <taxon>Alveolata</taxon>
        <taxon>Perkinsozoa</taxon>
        <taxon>Perkinsea</taxon>
        <taxon>Perkinsida</taxon>
        <taxon>Perkinsidae</taxon>
        <taxon>Perkinsus</taxon>
    </lineage>
</organism>
<evidence type="ECO:0000313" key="2">
    <source>
        <dbReference type="EMBL" id="KAF4706022.1"/>
    </source>
</evidence>
<comment type="caution">
    <text evidence="2">The sequence shown here is derived from an EMBL/GenBank/DDBJ whole genome shotgun (WGS) entry which is preliminary data.</text>
</comment>
<evidence type="ECO:0000313" key="3">
    <source>
        <dbReference type="Proteomes" id="UP000553632"/>
    </source>
</evidence>
<gene>
    <name evidence="2" type="ORF">FOZ63_017543</name>
</gene>
<reference evidence="2 3" key="1">
    <citation type="submission" date="2020-04" db="EMBL/GenBank/DDBJ databases">
        <title>Perkinsus olseni comparative genomics.</title>
        <authorList>
            <person name="Bogema D.R."/>
        </authorList>
    </citation>
    <scope>NUCLEOTIDE SEQUENCE [LARGE SCALE GENOMIC DNA]</scope>
    <source>
        <strain evidence="2 3">ATCC PRA-207</strain>
    </source>
</reference>
<dbReference type="Proteomes" id="UP000553632">
    <property type="component" value="Unassembled WGS sequence"/>
</dbReference>
<feature type="region of interest" description="Disordered" evidence="1">
    <location>
        <begin position="22"/>
        <end position="112"/>
    </location>
</feature>
<proteinExistence type="predicted"/>
<sequence length="112" mass="11956">MPTFTPSAGWFSAATLPIDAEHEKIVSTEPTASQPPAPPVVRKFRSRGPVSMLRRNPLGGLTATAAKSGDSKEMTETPTAPREDGPPRKEPVSQPDERVNPPKAAGQEAERT</sequence>
<dbReference type="EMBL" id="JABANO010033903">
    <property type="protein sequence ID" value="KAF4706022.1"/>
    <property type="molecule type" value="Genomic_DNA"/>
</dbReference>
<keyword evidence="3" id="KW-1185">Reference proteome</keyword>
<feature type="non-terminal residue" evidence="2">
    <location>
        <position position="1"/>
    </location>
</feature>
<accession>A0A7J6QCR7</accession>